<reference evidence="2 3" key="1">
    <citation type="submission" date="2019-06" db="EMBL/GenBank/DDBJ databases">
        <title>Sequencing the genomes of 1000 actinobacteria strains.</title>
        <authorList>
            <person name="Klenk H.-P."/>
        </authorList>
    </citation>
    <scope>NUCLEOTIDE SEQUENCE [LARGE SCALE GENOMIC DNA]</scope>
    <source>
        <strain evidence="2 3">DSM 45043</strain>
    </source>
</reference>
<proteinExistence type="predicted"/>
<name>A0A543IGK2_9ACTN</name>
<dbReference type="EMBL" id="VFPO01000001">
    <property type="protein sequence ID" value="TQM69706.1"/>
    <property type="molecule type" value="Genomic_DNA"/>
</dbReference>
<protein>
    <submittedName>
        <fullName evidence="2">Uncharacterized protein</fullName>
    </submittedName>
</protein>
<gene>
    <name evidence="2" type="ORF">FHX41_3410</name>
</gene>
<evidence type="ECO:0000313" key="2">
    <source>
        <dbReference type="EMBL" id="TQM69706.1"/>
    </source>
</evidence>
<sequence length="347" mass="37176">MTRRLLLSYLSLTVVVLLGLEITLGAVFTRRQVSDFPASVQRDAVMVAELIEKDLSAGNPAGVTEIVTHYTDCMGGRVVVFDRAGRIVTDSAAGGLAAPARNGPRGGDGDEKVGRAVSAALRDHPTVGTIRDRAGGEELMSAAQPVTVASKVQGAERCGSPRRPRTPHPHPDRLDRTGLHRRRRAPSRDRDRLRARTLDHPAPGRPGAGDRTAGRRFPHRPSGRGPGPARTPPPGRLLQPHRHPAAASPACPARLRRRSVRPAQKPPHRAAPPAGDARVRPRAPRLRHPRRGHRRDRQAQRHGPGPARLGCGVQGRCGHGVWVASCSATYRAGSLTLSGIEKVAAPP</sequence>
<feature type="compositionally biased region" description="Basic and acidic residues" evidence="1">
    <location>
        <begin position="186"/>
        <end position="199"/>
    </location>
</feature>
<comment type="caution">
    <text evidence="2">The sequence shown here is derived from an EMBL/GenBank/DDBJ whole genome shotgun (WGS) entry which is preliminary data.</text>
</comment>
<accession>A0A543IGK2</accession>
<feature type="compositionally biased region" description="Basic residues" evidence="1">
    <location>
        <begin position="280"/>
        <end position="296"/>
    </location>
</feature>
<evidence type="ECO:0000256" key="1">
    <source>
        <dbReference type="SAM" id="MobiDB-lite"/>
    </source>
</evidence>
<dbReference type="AlphaFoldDB" id="A0A543IGK2"/>
<feature type="compositionally biased region" description="Basic and acidic residues" evidence="1">
    <location>
        <begin position="169"/>
        <end position="178"/>
    </location>
</feature>
<keyword evidence="3" id="KW-1185">Reference proteome</keyword>
<feature type="region of interest" description="Disordered" evidence="1">
    <location>
        <begin position="142"/>
        <end position="309"/>
    </location>
</feature>
<evidence type="ECO:0000313" key="3">
    <source>
        <dbReference type="Proteomes" id="UP000316706"/>
    </source>
</evidence>
<organism evidence="2 3">
    <name type="scientific">Actinomadura hallensis</name>
    <dbReference type="NCBI Taxonomy" id="337895"/>
    <lineage>
        <taxon>Bacteria</taxon>
        <taxon>Bacillati</taxon>
        <taxon>Actinomycetota</taxon>
        <taxon>Actinomycetes</taxon>
        <taxon>Streptosporangiales</taxon>
        <taxon>Thermomonosporaceae</taxon>
        <taxon>Actinomadura</taxon>
    </lineage>
</organism>
<dbReference type="Proteomes" id="UP000316706">
    <property type="component" value="Unassembled WGS sequence"/>
</dbReference>